<evidence type="ECO:0000313" key="3">
    <source>
        <dbReference type="Proteomes" id="UP000729402"/>
    </source>
</evidence>
<protein>
    <submittedName>
        <fullName evidence="2">Uncharacterized protein</fullName>
    </submittedName>
</protein>
<gene>
    <name evidence="2" type="ORF">GUJ93_ZPchr0002g26480</name>
</gene>
<name>A0A8J5REA2_ZIZPA</name>
<comment type="caution">
    <text evidence="2">The sequence shown here is derived from an EMBL/GenBank/DDBJ whole genome shotgun (WGS) entry which is preliminary data.</text>
</comment>
<dbReference type="Proteomes" id="UP000729402">
    <property type="component" value="Unassembled WGS sequence"/>
</dbReference>
<dbReference type="AlphaFoldDB" id="A0A8J5REA2"/>
<proteinExistence type="predicted"/>
<sequence length="110" mass="11906">MLMSRESSSAAGFVAARLASPLALRSWPSPPPGLSARPHRLASWPQPRQASPLALRSPAWPPLGRASVATFSCHRRWRLPPPASASRRCQILPGDFLGREGMVPPSHKPT</sequence>
<accession>A0A8J5REA2</accession>
<reference evidence="2" key="2">
    <citation type="submission" date="2021-02" db="EMBL/GenBank/DDBJ databases">
        <authorList>
            <person name="Kimball J.A."/>
            <person name="Haas M.W."/>
            <person name="Macchietto M."/>
            <person name="Kono T."/>
            <person name="Duquette J."/>
            <person name="Shao M."/>
        </authorList>
    </citation>
    <scope>NUCLEOTIDE SEQUENCE</scope>
    <source>
        <tissue evidence="2">Fresh leaf tissue</tissue>
    </source>
</reference>
<feature type="region of interest" description="Disordered" evidence="1">
    <location>
        <begin position="27"/>
        <end position="48"/>
    </location>
</feature>
<dbReference type="EMBL" id="JAAALK010000287">
    <property type="protein sequence ID" value="KAG8057635.1"/>
    <property type="molecule type" value="Genomic_DNA"/>
</dbReference>
<evidence type="ECO:0000313" key="2">
    <source>
        <dbReference type="EMBL" id="KAG8057635.1"/>
    </source>
</evidence>
<organism evidence="2 3">
    <name type="scientific">Zizania palustris</name>
    <name type="common">Northern wild rice</name>
    <dbReference type="NCBI Taxonomy" id="103762"/>
    <lineage>
        <taxon>Eukaryota</taxon>
        <taxon>Viridiplantae</taxon>
        <taxon>Streptophyta</taxon>
        <taxon>Embryophyta</taxon>
        <taxon>Tracheophyta</taxon>
        <taxon>Spermatophyta</taxon>
        <taxon>Magnoliopsida</taxon>
        <taxon>Liliopsida</taxon>
        <taxon>Poales</taxon>
        <taxon>Poaceae</taxon>
        <taxon>BOP clade</taxon>
        <taxon>Oryzoideae</taxon>
        <taxon>Oryzeae</taxon>
        <taxon>Zizaniinae</taxon>
        <taxon>Zizania</taxon>
    </lineage>
</organism>
<evidence type="ECO:0000256" key="1">
    <source>
        <dbReference type="SAM" id="MobiDB-lite"/>
    </source>
</evidence>
<keyword evidence="3" id="KW-1185">Reference proteome</keyword>
<reference evidence="2" key="1">
    <citation type="journal article" date="2021" name="bioRxiv">
        <title>Whole Genome Assembly and Annotation of Northern Wild Rice, Zizania palustris L., Supports a Whole Genome Duplication in the Zizania Genus.</title>
        <authorList>
            <person name="Haas M."/>
            <person name="Kono T."/>
            <person name="Macchietto M."/>
            <person name="Millas R."/>
            <person name="McGilp L."/>
            <person name="Shao M."/>
            <person name="Duquette J."/>
            <person name="Hirsch C.N."/>
            <person name="Kimball J."/>
        </authorList>
    </citation>
    <scope>NUCLEOTIDE SEQUENCE</scope>
    <source>
        <tissue evidence="2">Fresh leaf tissue</tissue>
    </source>
</reference>